<name>A0A2X0QV02_9PROT</name>
<feature type="domain" description="FAD-binding" evidence="1">
    <location>
        <begin position="8"/>
        <end position="326"/>
    </location>
</feature>
<dbReference type="PANTHER" id="PTHR43747:SF1">
    <property type="entry name" value="SLR1998 PROTEIN"/>
    <property type="match status" value="1"/>
</dbReference>
<proteinExistence type="predicted"/>
<dbReference type="SUPFAM" id="SSF51905">
    <property type="entry name" value="FAD/NAD(P)-binding domain"/>
    <property type="match status" value="1"/>
</dbReference>
<evidence type="ECO:0000259" key="1">
    <source>
        <dbReference type="Pfam" id="PF01494"/>
    </source>
</evidence>
<dbReference type="GO" id="GO:0071949">
    <property type="term" value="F:FAD binding"/>
    <property type="evidence" value="ECO:0007669"/>
    <property type="project" value="InterPro"/>
</dbReference>
<dbReference type="InterPro" id="IPR036188">
    <property type="entry name" value="FAD/NAD-bd_sf"/>
</dbReference>
<dbReference type="InterPro" id="IPR050816">
    <property type="entry name" value="Flavin-dep_Halogenase_NPB"/>
</dbReference>
<dbReference type="InterPro" id="IPR002938">
    <property type="entry name" value="FAD-bd"/>
</dbReference>
<accession>A0A2X0QV02</accession>
<protein>
    <submittedName>
        <fullName evidence="2">Putative Dehydrogenase (Flavoprotein)</fullName>
    </submittedName>
</protein>
<gene>
    <name evidence="2" type="ORF">NITFAB_1210</name>
</gene>
<dbReference type="AlphaFoldDB" id="A0A2X0QV02"/>
<dbReference type="Pfam" id="PF01494">
    <property type="entry name" value="FAD_binding_3"/>
    <property type="match status" value="1"/>
</dbReference>
<evidence type="ECO:0000313" key="2">
    <source>
        <dbReference type="EMBL" id="SPS05620.1"/>
    </source>
</evidence>
<dbReference type="Gene3D" id="3.30.9.100">
    <property type="match status" value="1"/>
</dbReference>
<sequence length="388" mass="43078">MVTPDIQFDVCILGGGPAGLSAALALAGVGLQVAVIEKTDYTGTRYGEHISPSALSSLLHIGLSANDVLDCPAHLKSSGIRSFWSGEESQTDYLFHPFGFGLNLSRPEFDQRLAEHAMSKGVTILTNGKFLQSLPTHGGWCLLFRNQHGNGKLRSRFIVDASGRGAVFARSRGERVIRFDSQIAITRRFEPASSCKYAGMTSVLIEPCRIGWWYLCSLSSGTLVCTLFTDADLFKRGDHSAESEWDNNISEAKNILALLADFKPGKMSFCSAATQRLPNIHGENWIAIGDAAFSFDPLSGQGIVKGIRQGWILGLAVARFLEGDREPLQRAIEDMECIFTDYLSTRHEYYRQEKRWADRQFWKRRSAPMRPRIWSSNEIIVSPGSSCW</sequence>
<dbReference type="Gene3D" id="3.50.50.60">
    <property type="entry name" value="FAD/NAD(P)-binding domain"/>
    <property type="match status" value="1"/>
</dbReference>
<dbReference type="PANTHER" id="PTHR43747">
    <property type="entry name" value="FAD-BINDING PROTEIN"/>
    <property type="match status" value="1"/>
</dbReference>
<organism evidence="2">
    <name type="scientific">Candidatus Nitrotoga fabula</name>
    <dbReference type="NCBI Taxonomy" id="2182327"/>
    <lineage>
        <taxon>Bacteria</taxon>
        <taxon>Pseudomonadati</taxon>
        <taxon>Pseudomonadota</taxon>
        <taxon>Betaproteobacteria</taxon>
        <taxon>Nitrosomonadales</taxon>
        <taxon>Gallionellaceae</taxon>
        <taxon>Candidatus Nitrotoga</taxon>
    </lineage>
</organism>
<dbReference type="EMBL" id="LS423452">
    <property type="protein sequence ID" value="SPS05620.1"/>
    <property type="molecule type" value="Genomic_DNA"/>
</dbReference>
<dbReference type="PRINTS" id="PR00420">
    <property type="entry name" value="RNGMNOXGNASE"/>
</dbReference>
<reference evidence="2" key="1">
    <citation type="submission" date="2018-05" db="EMBL/GenBank/DDBJ databases">
        <authorList>
            <person name="Lanie J.A."/>
            <person name="Ng W.-L."/>
            <person name="Kazmierczak K.M."/>
            <person name="Andrzejewski T.M."/>
            <person name="Davidsen T.M."/>
            <person name="Wayne K.J."/>
            <person name="Tettelin H."/>
            <person name="Glass J.I."/>
            <person name="Rusch D."/>
            <person name="Podicherti R."/>
            <person name="Tsui H.-C.T."/>
            <person name="Winkler M.E."/>
        </authorList>
    </citation>
    <scope>NUCLEOTIDE SEQUENCE</scope>
    <source>
        <strain evidence="2">KNB</strain>
    </source>
</reference>